<protein>
    <submittedName>
        <fullName evidence="1">Uncharacterized protein</fullName>
    </submittedName>
</protein>
<accession>A0A382N9Y8</accession>
<organism evidence="1">
    <name type="scientific">marine metagenome</name>
    <dbReference type="NCBI Taxonomy" id="408172"/>
    <lineage>
        <taxon>unclassified sequences</taxon>
        <taxon>metagenomes</taxon>
        <taxon>ecological metagenomes</taxon>
    </lineage>
</organism>
<name>A0A382N9Y8_9ZZZZ</name>
<feature type="non-terminal residue" evidence="1">
    <location>
        <position position="1"/>
    </location>
</feature>
<proteinExistence type="predicted"/>
<evidence type="ECO:0000313" key="1">
    <source>
        <dbReference type="EMBL" id="SVC56572.1"/>
    </source>
</evidence>
<dbReference type="EMBL" id="UINC01098218">
    <property type="protein sequence ID" value="SVC56572.1"/>
    <property type="molecule type" value="Genomic_DNA"/>
</dbReference>
<reference evidence="1" key="1">
    <citation type="submission" date="2018-05" db="EMBL/GenBank/DDBJ databases">
        <authorList>
            <person name="Lanie J.A."/>
            <person name="Ng W.-L."/>
            <person name="Kazmierczak K.M."/>
            <person name="Andrzejewski T.M."/>
            <person name="Davidsen T.M."/>
            <person name="Wayne K.J."/>
            <person name="Tettelin H."/>
            <person name="Glass J.I."/>
            <person name="Rusch D."/>
            <person name="Podicherti R."/>
            <person name="Tsui H.-C.T."/>
            <person name="Winkler M.E."/>
        </authorList>
    </citation>
    <scope>NUCLEOTIDE SEQUENCE</scope>
</reference>
<dbReference type="AlphaFoldDB" id="A0A382N9Y8"/>
<gene>
    <name evidence="1" type="ORF">METZ01_LOCUS309426</name>
</gene>
<sequence length="24" mass="2636">LETLPKKGPGKIDKMALKIQASRI</sequence>